<keyword evidence="5" id="KW-1003">Cell membrane</keyword>
<keyword evidence="14 22" id="KW-1133">Transmembrane helix</keyword>
<evidence type="ECO:0000256" key="22">
    <source>
        <dbReference type="SAM" id="Phobius"/>
    </source>
</evidence>
<comment type="caution">
    <text evidence="24">The sequence shown here is derived from an EMBL/GenBank/DDBJ whole genome shotgun (WGS) entry which is preliminary data.</text>
</comment>
<dbReference type="PANTHER" id="PTHR27007">
    <property type="match status" value="1"/>
</dbReference>
<dbReference type="SUPFAM" id="SSF49899">
    <property type="entry name" value="Concanavalin A-like lectins/glucanases"/>
    <property type="match status" value="1"/>
</dbReference>
<dbReference type="InterPro" id="IPR017441">
    <property type="entry name" value="Protein_kinase_ATP_BS"/>
</dbReference>
<evidence type="ECO:0000256" key="4">
    <source>
        <dbReference type="ARBA" id="ARBA00012513"/>
    </source>
</evidence>
<comment type="similarity">
    <text evidence="21">Belongs to the protein kinase superfamily.</text>
</comment>
<evidence type="ECO:0000256" key="9">
    <source>
        <dbReference type="ARBA" id="ARBA00022729"/>
    </source>
</evidence>
<dbReference type="FunFam" id="2.60.120.200:FF:000086">
    <property type="entry name" value="L-type lectin-domain containing receptor kinase S.4"/>
    <property type="match status" value="1"/>
</dbReference>
<evidence type="ECO:0000256" key="20">
    <source>
        <dbReference type="PROSITE-ProRule" id="PRU10141"/>
    </source>
</evidence>
<keyword evidence="15 22" id="KW-0472">Membrane</keyword>
<feature type="binding site" evidence="20">
    <location>
        <position position="330"/>
    </location>
    <ligand>
        <name>ATP</name>
        <dbReference type="ChEBI" id="CHEBI:30616"/>
    </ligand>
</feature>
<dbReference type="PROSITE" id="PS00107">
    <property type="entry name" value="PROTEIN_KINASE_ATP"/>
    <property type="match status" value="1"/>
</dbReference>
<evidence type="ECO:0000256" key="17">
    <source>
        <dbReference type="ARBA" id="ARBA00023180"/>
    </source>
</evidence>
<dbReference type="InterPro" id="IPR050528">
    <property type="entry name" value="L-type_Lectin-RKs"/>
</dbReference>
<evidence type="ECO:0000256" key="15">
    <source>
        <dbReference type="ARBA" id="ARBA00023136"/>
    </source>
</evidence>
<evidence type="ECO:0000256" key="16">
    <source>
        <dbReference type="ARBA" id="ARBA00023170"/>
    </source>
</evidence>
<dbReference type="InterPro" id="IPR011009">
    <property type="entry name" value="Kinase-like_dom_sf"/>
</dbReference>
<comment type="similarity">
    <text evidence="3">In the C-terminal section; belongs to the protein kinase superfamily. Ser/Thr protein kinase family.</text>
</comment>
<dbReference type="InterPro" id="IPR008271">
    <property type="entry name" value="Ser/Thr_kinase_AS"/>
</dbReference>
<name>A0A7J7GK14_CAMSI</name>
<dbReference type="FunFam" id="1.10.510.10:FF:001731">
    <property type="match status" value="1"/>
</dbReference>
<dbReference type="GO" id="GO:0005524">
    <property type="term" value="F:ATP binding"/>
    <property type="evidence" value="ECO:0007669"/>
    <property type="project" value="UniProtKB-UniRule"/>
</dbReference>
<evidence type="ECO:0000256" key="6">
    <source>
        <dbReference type="ARBA" id="ARBA00022527"/>
    </source>
</evidence>
<dbReference type="InterPro" id="IPR013320">
    <property type="entry name" value="ConA-like_dom_sf"/>
</dbReference>
<comment type="catalytic activity">
    <reaction evidence="18">
        <text>L-threonyl-[protein] + ATP = O-phospho-L-threonyl-[protein] + ADP + H(+)</text>
        <dbReference type="Rhea" id="RHEA:46608"/>
        <dbReference type="Rhea" id="RHEA-COMP:11060"/>
        <dbReference type="Rhea" id="RHEA-COMP:11605"/>
        <dbReference type="ChEBI" id="CHEBI:15378"/>
        <dbReference type="ChEBI" id="CHEBI:30013"/>
        <dbReference type="ChEBI" id="CHEBI:30616"/>
        <dbReference type="ChEBI" id="CHEBI:61977"/>
        <dbReference type="ChEBI" id="CHEBI:456216"/>
        <dbReference type="EC" id="2.7.11.1"/>
    </reaction>
</comment>
<keyword evidence="7" id="KW-0808">Transferase</keyword>
<proteinExistence type="inferred from homology"/>
<keyword evidence="10" id="KW-0430">Lectin</keyword>
<evidence type="ECO:0000256" key="21">
    <source>
        <dbReference type="RuleBase" id="RU000304"/>
    </source>
</evidence>
<dbReference type="PROSITE" id="PS50011">
    <property type="entry name" value="PROTEIN_KINASE_DOM"/>
    <property type="match status" value="1"/>
</dbReference>
<evidence type="ECO:0000256" key="12">
    <source>
        <dbReference type="ARBA" id="ARBA00022777"/>
    </source>
</evidence>
<evidence type="ECO:0000256" key="7">
    <source>
        <dbReference type="ARBA" id="ARBA00022679"/>
    </source>
</evidence>
<dbReference type="CDD" id="cd06899">
    <property type="entry name" value="lectin_legume_LecRK_Arcelin_ConA"/>
    <property type="match status" value="1"/>
</dbReference>
<comment type="subcellular location">
    <subcellularLocation>
        <location evidence="1">Cell membrane</location>
        <topology evidence="1">Single-pass type I membrane protein</topology>
    </subcellularLocation>
</comment>
<feature type="transmembrane region" description="Helical" evidence="22">
    <location>
        <begin position="247"/>
        <end position="268"/>
    </location>
</feature>
<organism evidence="24 25">
    <name type="scientific">Camellia sinensis</name>
    <name type="common">Tea plant</name>
    <name type="synonym">Thea sinensis</name>
    <dbReference type="NCBI Taxonomy" id="4442"/>
    <lineage>
        <taxon>Eukaryota</taxon>
        <taxon>Viridiplantae</taxon>
        <taxon>Streptophyta</taxon>
        <taxon>Embryophyta</taxon>
        <taxon>Tracheophyta</taxon>
        <taxon>Spermatophyta</taxon>
        <taxon>Magnoliopsida</taxon>
        <taxon>eudicotyledons</taxon>
        <taxon>Gunneridae</taxon>
        <taxon>Pentapetalae</taxon>
        <taxon>asterids</taxon>
        <taxon>Ericales</taxon>
        <taxon>Theaceae</taxon>
        <taxon>Camellia</taxon>
    </lineage>
</organism>
<dbReference type="PROSITE" id="PS00108">
    <property type="entry name" value="PROTEIN_KINASE_ST"/>
    <property type="match status" value="1"/>
</dbReference>
<dbReference type="Gene3D" id="3.30.200.20">
    <property type="entry name" value="Phosphorylase Kinase, domain 1"/>
    <property type="match status" value="1"/>
</dbReference>
<keyword evidence="11 20" id="KW-0547">Nucleotide-binding</keyword>
<evidence type="ECO:0000256" key="2">
    <source>
        <dbReference type="ARBA" id="ARBA00008536"/>
    </source>
</evidence>
<sequence>MLTNSTSSRQTGHAFYNDAIQFKNSTNNGRVISFSTTFIFEIVQKYPSSDGHGMAFVISPSKEFRGARPAGYLGLFNDINTGSSSNHIVAVEIDTFKDVEFDDRDNNHVGIDINGLKSIISASAGYFPAGKNGTFKDLKLKNGDPMQVWVEYNGLEKQINVTLSPINVTKPDLPLISLRRDLSPVILDNMYVGFSTSTGRLTASDYYILAWSFRMNGEAEQIDLSRIPKIPQPSQEIDREPNAVLEVLFPFILFLVLLLVSLAGGLLISRKKFIDVLEDWEVQYGPHRFSYKDLSIATEGFEERKLLGGGGFGTVYRGVLPTLNTQFAVKRVAHDSRQGMREFVAEIATIGCLRHPNLVRLLGYSRHKQELLLVYDYMPNGSLDKFLYGQRRGMLNGMQRFQIIKDVASGLFYLHHQWVQVVIHRDIKASNVLIDSHFNARLGDFGLAKLCEHGTDPQTSHVAGTLG</sequence>
<reference evidence="24 25" key="2">
    <citation type="submission" date="2020-07" db="EMBL/GenBank/DDBJ databases">
        <title>Genome assembly of wild tea tree DASZ reveals pedigree and selection history of tea varieties.</title>
        <authorList>
            <person name="Zhang W."/>
        </authorList>
    </citation>
    <scope>NUCLEOTIDE SEQUENCE [LARGE SCALE GENOMIC DNA]</scope>
    <source>
        <strain evidence="25">cv. G240</strain>
        <tissue evidence="24">Leaf</tissue>
    </source>
</reference>
<evidence type="ECO:0000256" key="18">
    <source>
        <dbReference type="ARBA" id="ARBA00047899"/>
    </source>
</evidence>
<evidence type="ECO:0000256" key="11">
    <source>
        <dbReference type="ARBA" id="ARBA00022741"/>
    </source>
</evidence>
<evidence type="ECO:0000256" key="19">
    <source>
        <dbReference type="ARBA" id="ARBA00048679"/>
    </source>
</evidence>
<dbReference type="GO" id="GO:0005886">
    <property type="term" value="C:plasma membrane"/>
    <property type="evidence" value="ECO:0007669"/>
    <property type="project" value="UniProtKB-SubCell"/>
</dbReference>
<gene>
    <name evidence="24" type="ORF">HYC85_022306</name>
</gene>
<dbReference type="GO" id="GO:0030246">
    <property type="term" value="F:carbohydrate binding"/>
    <property type="evidence" value="ECO:0007669"/>
    <property type="project" value="UniProtKB-KW"/>
</dbReference>
<keyword evidence="9" id="KW-0732">Signal</keyword>
<comment type="catalytic activity">
    <reaction evidence="19">
        <text>L-seryl-[protein] + ATP = O-phospho-L-seryl-[protein] + ADP + H(+)</text>
        <dbReference type="Rhea" id="RHEA:17989"/>
        <dbReference type="Rhea" id="RHEA-COMP:9863"/>
        <dbReference type="Rhea" id="RHEA-COMP:11604"/>
        <dbReference type="ChEBI" id="CHEBI:15378"/>
        <dbReference type="ChEBI" id="CHEBI:29999"/>
        <dbReference type="ChEBI" id="CHEBI:30616"/>
        <dbReference type="ChEBI" id="CHEBI:83421"/>
        <dbReference type="ChEBI" id="CHEBI:456216"/>
        <dbReference type="EC" id="2.7.11.1"/>
    </reaction>
</comment>
<evidence type="ECO:0000259" key="23">
    <source>
        <dbReference type="PROSITE" id="PS50011"/>
    </source>
</evidence>
<comment type="similarity">
    <text evidence="2">In the N-terminal section; belongs to the leguminous lectin family.</text>
</comment>
<dbReference type="InterPro" id="IPR001220">
    <property type="entry name" value="Legume_lectin_dom"/>
</dbReference>
<dbReference type="FunFam" id="3.30.200.20:FF:000178">
    <property type="entry name" value="serine/threonine-protein kinase PBS1-like"/>
    <property type="match status" value="1"/>
</dbReference>
<keyword evidence="17" id="KW-0325">Glycoprotein</keyword>
<keyword evidence="13 20" id="KW-0067">ATP-binding</keyword>
<keyword evidence="25" id="KW-1185">Reference proteome</keyword>
<reference evidence="25" key="1">
    <citation type="journal article" date="2020" name="Nat. Commun.">
        <title>Genome assembly of wild tea tree DASZ reveals pedigree and selection history of tea varieties.</title>
        <authorList>
            <person name="Zhang W."/>
            <person name="Zhang Y."/>
            <person name="Qiu H."/>
            <person name="Guo Y."/>
            <person name="Wan H."/>
            <person name="Zhang X."/>
            <person name="Scossa F."/>
            <person name="Alseekh S."/>
            <person name="Zhang Q."/>
            <person name="Wang P."/>
            <person name="Xu L."/>
            <person name="Schmidt M.H."/>
            <person name="Jia X."/>
            <person name="Li D."/>
            <person name="Zhu A."/>
            <person name="Guo F."/>
            <person name="Chen W."/>
            <person name="Ni D."/>
            <person name="Usadel B."/>
            <person name="Fernie A.R."/>
            <person name="Wen W."/>
        </authorList>
    </citation>
    <scope>NUCLEOTIDE SEQUENCE [LARGE SCALE GENOMIC DNA]</scope>
    <source>
        <strain evidence="25">cv. G240</strain>
    </source>
</reference>
<dbReference type="EMBL" id="JACBKZ010000010">
    <property type="protein sequence ID" value="KAF5941139.1"/>
    <property type="molecule type" value="Genomic_DNA"/>
</dbReference>
<feature type="domain" description="Protein kinase" evidence="23">
    <location>
        <begin position="301"/>
        <end position="467"/>
    </location>
</feature>
<keyword evidence="8 22" id="KW-0812">Transmembrane</keyword>
<dbReference type="SUPFAM" id="SSF56112">
    <property type="entry name" value="Protein kinase-like (PK-like)"/>
    <property type="match status" value="1"/>
</dbReference>
<evidence type="ECO:0000256" key="5">
    <source>
        <dbReference type="ARBA" id="ARBA00022475"/>
    </source>
</evidence>
<evidence type="ECO:0000256" key="8">
    <source>
        <dbReference type="ARBA" id="ARBA00022692"/>
    </source>
</evidence>
<evidence type="ECO:0000256" key="3">
    <source>
        <dbReference type="ARBA" id="ARBA00010217"/>
    </source>
</evidence>
<dbReference type="EC" id="2.7.11.1" evidence="4"/>
<keyword evidence="16" id="KW-0675">Receptor</keyword>
<dbReference type="Gene3D" id="2.60.120.200">
    <property type="match status" value="1"/>
</dbReference>
<dbReference type="InterPro" id="IPR019825">
    <property type="entry name" value="Lectin_legB_Mn/Ca_BS"/>
</dbReference>
<dbReference type="SMART" id="SM00220">
    <property type="entry name" value="S_TKc"/>
    <property type="match status" value="1"/>
</dbReference>
<accession>A0A7J7GK14</accession>
<dbReference type="GO" id="GO:0004674">
    <property type="term" value="F:protein serine/threonine kinase activity"/>
    <property type="evidence" value="ECO:0007669"/>
    <property type="project" value="UniProtKB-KW"/>
</dbReference>
<dbReference type="AlphaFoldDB" id="A0A7J7GK14"/>
<dbReference type="PROSITE" id="PS00307">
    <property type="entry name" value="LECTIN_LEGUME_BETA"/>
    <property type="match status" value="1"/>
</dbReference>
<evidence type="ECO:0000256" key="13">
    <source>
        <dbReference type="ARBA" id="ARBA00022840"/>
    </source>
</evidence>
<evidence type="ECO:0000313" key="24">
    <source>
        <dbReference type="EMBL" id="KAF5941139.1"/>
    </source>
</evidence>
<dbReference type="Pfam" id="PF00139">
    <property type="entry name" value="Lectin_legB"/>
    <property type="match status" value="1"/>
</dbReference>
<evidence type="ECO:0000256" key="14">
    <source>
        <dbReference type="ARBA" id="ARBA00022989"/>
    </source>
</evidence>
<dbReference type="InterPro" id="IPR000719">
    <property type="entry name" value="Prot_kinase_dom"/>
</dbReference>
<evidence type="ECO:0000313" key="25">
    <source>
        <dbReference type="Proteomes" id="UP000593564"/>
    </source>
</evidence>
<keyword evidence="12" id="KW-0418">Kinase</keyword>
<evidence type="ECO:0000256" key="1">
    <source>
        <dbReference type="ARBA" id="ARBA00004251"/>
    </source>
</evidence>
<keyword evidence="6 21" id="KW-0723">Serine/threonine-protein kinase</keyword>
<protein>
    <recommendedName>
        <fullName evidence="4">non-specific serine/threonine protein kinase</fullName>
        <ecNumber evidence="4">2.7.11.1</ecNumber>
    </recommendedName>
</protein>
<dbReference type="Proteomes" id="UP000593564">
    <property type="component" value="Unassembled WGS sequence"/>
</dbReference>
<evidence type="ECO:0000256" key="10">
    <source>
        <dbReference type="ARBA" id="ARBA00022734"/>
    </source>
</evidence>
<dbReference type="Gene3D" id="1.10.510.10">
    <property type="entry name" value="Transferase(Phosphotransferase) domain 1"/>
    <property type="match status" value="1"/>
</dbReference>
<dbReference type="Pfam" id="PF00069">
    <property type="entry name" value="Pkinase"/>
    <property type="match status" value="1"/>
</dbReference>